<reference evidence="14 15" key="1">
    <citation type="submission" date="2024-06" db="EMBL/GenBank/DDBJ databases">
        <title>Genomic Encyclopedia of Type Strains, Phase IV (KMG-IV): sequencing the most valuable type-strain genomes for metagenomic binning, comparative biology and taxonomic classification.</title>
        <authorList>
            <person name="Goeker M."/>
        </authorList>
    </citation>
    <scope>NUCLEOTIDE SEQUENCE [LARGE SCALE GENOMIC DNA]</scope>
    <source>
        <strain evidence="14 15">DSM 17809</strain>
    </source>
</reference>
<evidence type="ECO:0000313" key="15">
    <source>
        <dbReference type="Proteomes" id="UP001549110"/>
    </source>
</evidence>
<feature type="transmembrane region" description="Helical" evidence="12">
    <location>
        <begin position="442"/>
        <end position="465"/>
    </location>
</feature>
<dbReference type="CDD" id="cd04191">
    <property type="entry name" value="Glucan_BSP_MdoH"/>
    <property type="match status" value="1"/>
</dbReference>
<dbReference type="InterPro" id="IPR050321">
    <property type="entry name" value="Glycosyltr_2/OpgH_subfam"/>
</dbReference>
<dbReference type="EMBL" id="JBEPLU010000001">
    <property type="protein sequence ID" value="MET3526603.1"/>
    <property type="molecule type" value="Genomic_DNA"/>
</dbReference>
<evidence type="ECO:0000256" key="7">
    <source>
        <dbReference type="ARBA" id="ARBA00022676"/>
    </source>
</evidence>
<keyword evidence="6" id="KW-0997">Cell inner membrane</keyword>
<dbReference type="Proteomes" id="UP001549110">
    <property type="component" value="Unassembled WGS sequence"/>
</dbReference>
<dbReference type="Gene3D" id="3.90.550.10">
    <property type="entry name" value="Spore Coat Polysaccharide Biosynthesis Protein SpsA, Chain A"/>
    <property type="match status" value="1"/>
</dbReference>
<comment type="caution">
    <text evidence="14">The sequence shown here is derived from an EMBL/GenBank/DDBJ whole genome shotgun (WGS) entry which is preliminary data.</text>
</comment>
<evidence type="ECO:0000256" key="12">
    <source>
        <dbReference type="SAM" id="Phobius"/>
    </source>
</evidence>
<proteinExistence type="inferred from homology"/>
<comment type="pathway">
    <text evidence="2">Glycan metabolism; osmoregulated periplasmic glucan (OPG) biosynthesis.</text>
</comment>
<dbReference type="PANTHER" id="PTHR43867">
    <property type="entry name" value="CELLULOSE SYNTHASE CATALYTIC SUBUNIT A [UDP-FORMING]"/>
    <property type="match status" value="1"/>
</dbReference>
<evidence type="ECO:0000259" key="13">
    <source>
        <dbReference type="Pfam" id="PF13632"/>
    </source>
</evidence>
<name>A0ABV2EHU0_9CAUL</name>
<protein>
    <recommendedName>
        <fullName evidence="4">Glucans biosynthesis glucosyltransferase H</fullName>
    </recommendedName>
</protein>
<keyword evidence="7 14" id="KW-0328">Glycosyltransferase</keyword>
<evidence type="ECO:0000256" key="10">
    <source>
        <dbReference type="ARBA" id="ARBA00022989"/>
    </source>
</evidence>
<evidence type="ECO:0000256" key="9">
    <source>
        <dbReference type="ARBA" id="ARBA00022692"/>
    </source>
</evidence>
<dbReference type="GO" id="GO:0016757">
    <property type="term" value="F:glycosyltransferase activity"/>
    <property type="evidence" value="ECO:0007669"/>
    <property type="project" value="UniProtKB-KW"/>
</dbReference>
<evidence type="ECO:0000313" key="14">
    <source>
        <dbReference type="EMBL" id="MET3526603.1"/>
    </source>
</evidence>
<dbReference type="NCBIfam" id="NF003958">
    <property type="entry name" value="PRK05454.2-1"/>
    <property type="match status" value="1"/>
</dbReference>
<dbReference type="InterPro" id="IPR029044">
    <property type="entry name" value="Nucleotide-diphossugar_trans"/>
</dbReference>
<evidence type="ECO:0000256" key="1">
    <source>
        <dbReference type="ARBA" id="ARBA00004429"/>
    </source>
</evidence>
<feature type="transmembrane region" description="Helical" evidence="12">
    <location>
        <begin position="486"/>
        <end position="509"/>
    </location>
</feature>
<keyword evidence="9 12" id="KW-0812">Transmembrane</keyword>
<keyword evidence="15" id="KW-1185">Reference proteome</keyword>
<evidence type="ECO:0000256" key="3">
    <source>
        <dbReference type="ARBA" id="ARBA00009337"/>
    </source>
</evidence>
<keyword evidence="10 12" id="KW-1133">Transmembrane helix</keyword>
<feature type="domain" description="Glycosyltransferase 2-like" evidence="13">
    <location>
        <begin position="234"/>
        <end position="427"/>
    </location>
</feature>
<evidence type="ECO:0000256" key="2">
    <source>
        <dbReference type="ARBA" id="ARBA00005001"/>
    </source>
</evidence>
<accession>A0ABV2EHU0</accession>
<evidence type="ECO:0000256" key="5">
    <source>
        <dbReference type="ARBA" id="ARBA00022475"/>
    </source>
</evidence>
<gene>
    <name evidence="14" type="ORF">ABID41_001698</name>
</gene>
<dbReference type="SUPFAM" id="SSF53448">
    <property type="entry name" value="Nucleotide-diphospho-sugar transferases"/>
    <property type="match status" value="1"/>
</dbReference>
<dbReference type="RefSeq" id="WP_354297420.1">
    <property type="nucleotide sequence ID" value="NZ_JBEPLU010000001.1"/>
</dbReference>
<dbReference type="InterPro" id="IPR001173">
    <property type="entry name" value="Glyco_trans_2-like"/>
</dbReference>
<feature type="transmembrane region" description="Helical" evidence="12">
    <location>
        <begin position="409"/>
        <end position="430"/>
    </location>
</feature>
<evidence type="ECO:0000256" key="8">
    <source>
        <dbReference type="ARBA" id="ARBA00022679"/>
    </source>
</evidence>
<keyword evidence="5" id="KW-1003">Cell membrane</keyword>
<feature type="transmembrane region" description="Helical" evidence="12">
    <location>
        <begin position="559"/>
        <end position="579"/>
    </location>
</feature>
<feature type="transmembrane region" description="Helical" evidence="12">
    <location>
        <begin position="58"/>
        <end position="80"/>
    </location>
</feature>
<keyword evidence="11 12" id="KW-0472">Membrane</keyword>
<feature type="transmembrane region" description="Helical" evidence="12">
    <location>
        <begin position="92"/>
        <end position="117"/>
    </location>
</feature>
<evidence type="ECO:0000256" key="4">
    <source>
        <dbReference type="ARBA" id="ARBA00020585"/>
    </source>
</evidence>
<organism evidence="14 15">
    <name type="scientific">Phenylobacterium koreense</name>
    <dbReference type="NCBI Taxonomy" id="266125"/>
    <lineage>
        <taxon>Bacteria</taxon>
        <taxon>Pseudomonadati</taxon>
        <taxon>Pseudomonadota</taxon>
        <taxon>Alphaproteobacteria</taxon>
        <taxon>Caulobacterales</taxon>
        <taxon>Caulobacteraceae</taxon>
        <taxon>Phenylobacterium</taxon>
    </lineage>
</organism>
<dbReference type="PANTHER" id="PTHR43867:SF5">
    <property type="entry name" value="GLUCANS BIOSYNTHESIS GLUCOSYLTRANSFERASE H"/>
    <property type="match status" value="1"/>
</dbReference>
<dbReference type="NCBIfam" id="NF003962">
    <property type="entry name" value="PRK05454.2-5"/>
    <property type="match status" value="1"/>
</dbReference>
<dbReference type="Pfam" id="PF13632">
    <property type="entry name" value="Glyco_trans_2_3"/>
    <property type="match status" value="1"/>
</dbReference>
<keyword evidence="8 14" id="KW-0808">Transferase</keyword>
<sequence length="653" mass="71570">MDRVTARRAAAPWKPRVEPALQTLPGRAALEMPIQSLERDAVKGARARFADSHRWRRILLLGATGASTAAAAAIMTQLLAPKGFSPADGLMLALFVVLFAWVAFAFVSGTAGFLLAWRARAASPLDPQPIIFTRTALLMPTYNEDPGRILSGAQAIYEELDALGVAELYDIYVLSDTRDAAIAQAEATGVVRLRLRLGAPDRIFYRRRALNRDRKAGNIADWVIKFGAGYESMIILDADSLMTGDTIVRLTAAMERDEKAGLIQTLPNIIGATTPFARLQQFAGRIYGPIIARGQDWWSGAEGNYWGHNAIIRTRAFAECAGLPHVKGGKPFGGHIMSHDFVEAALLRRGGWAVRMAPELTGSYEEAPPSLVDMAVRDRRWCQGNLQHSAILGARGFHWVSRLHLARGVLAYLTAPLWLAFLAAGAFVWFDQRGAIGEASAPMALGLFVLTMVLLLIPKVMGALVTARDRVARQACGGRIKMGLSVVTEVALSALMAPIFMFMHSVAVADVLRGRHSGWAAQQRDDGKMKLKDAWKRHGIHTLLGLGWTVAAYRLDPLLLAWTSPLAVGLVLSMPISMLTSRGDLGRFCERLGLFRIPEEVETPRVIRRAVELRARYAAEAEMRFQIDLMFRSPAEVYRPKPQGVQANLRAAA</sequence>
<evidence type="ECO:0000256" key="11">
    <source>
        <dbReference type="ARBA" id="ARBA00023136"/>
    </source>
</evidence>
<evidence type="ECO:0000256" key="6">
    <source>
        <dbReference type="ARBA" id="ARBA00022519"/>
    </source>
</evidence>
<comment type="subcellular location">
    <subcellularLocation>
        <location evidence="1">Cell inner membrane</location>
        <topology evidence="1">Multi-pass membrane protein</topology>
    </subcellularLocation>
</comment>
<comment type="similarity">
    <text evidence="3">Belongs to the glycosyltransferase 2 family. OpgH subfamily.</text>
</comment>